<sequence>MKKRLPILSLMVALLLAAGCQSAPKADLPALDKVHAAVKTELGEDYFPDRALTAEELETLMGVKAADVESFVAEMPNISMRIDTFIAVRAKAGKGDAVKKALEAYRTFLVEESMQYPMNLAKVNAATVVAHGDDVYFLMLGKMDETSEDVESDDAKAFAEGEVARVKAVVDGFYK</sequence>
<dbReference type="EMBL" id="JAGSCS010000006">
    <property type="protein sequence ID" value="MBR0576014.1"/>
    <property type="molecule type" value="Genomic_DNA"/>
</dbReference>
<dbReference type="Proteomes" id="UP000675379">
    <property type="component" value="Unassembled WGS sequence"/>
</dbReference>
<accession>A0A941HQ29</accession>
<reference evidence="2" key="1">
    <citation type="submission" date="2021-04" db="EMBL/GenBank/DDBJ databases">
        <title>Proteiniclasticum sedimins sp. nov., an obligate anaerobic bacterium isolated from anaerobic sludge.</title>
        <authorList>
            <person name="Liu J."/>
        </authorList>
    </citation>
    <scope>NUCLEOTIDE SEQUENCE</scope>
    <source>
        <strain evidence="2">BAD-10</strain>
    </source>
</reference>
<dbReference type="PROSITE" id="PS51257">
    <property type="entry name" value="PROKAR_LIPOPROTEIN"/>
    <property type="match status" value="1"/>
</dbReference>
<keyword evidence="1" id="KW-0732">Signal</keyword>
<comment type="caution">
    <text evidence="2">The sequence shown here is derived from an EMBL/GenBank/DDBJ whole genome shotgun (WGS) entry which is preliminary data.</text>
</comment>
<organism evidence="2 3">
    <name type="scientific">Proteiniclasticum sediminis</name>
    <dbReference type="NCBI Taxonomy" id="2804028"/>
    <lineage>
        <taxon>Bacteria</taxon>
        <taxon>Bacillati</taxon>
        <taxon>Bacillota</taxon>
        <taxon>Clostridia</taxon>
        <taxon>Eubacteriales</taxon>
        <taxon>Clostridiaceae</taxon>
        <taxon>Proteiniclasticum</taxon>
    </lineage>
</organism>
<dbReference type="RefSeq" id="WP_211800747.1">
    <property type="nucleotide sequence ID" value="NZ_JAGSCS010000006.1"/>
</dbReference>
<proteinExistence type="predicted"/>
<dbReference type="Pfam" id="PF14270">
    <property type="entry name" value="DUF4358"/>
    <property type="match status" value="1"/>
</dbReference>
<protein>
    <submittedName>
        <fullName evidence="2">DUF4358 domain-containing protein</fullName>
    </submittedName>
</protein>
<feature type="chain" id="PRO_5037129030" evidence="1">
    <location>
        <begin position="26"/>
        <end position="175"/>
    </location>
</feature>
<dbReference type="InterPro" id="IPR025648">
    <property type="entry name" value="DUF4358"/>
</dbReference>
<evidence type="ECO:0000313" key="2">
    <source>
        <dbReference type="EMBL" id="MBR0576014.1"/>
    </source>
</evidence>
<feature type="signal peptide" evidence="1">
    <location>
        <begin position="1"/>
        <end position="25"/>
    </location>
</feature>
<evidence type="ECO:0000256" key="1">
    <source>
        <dbReference type="SAM" id="SignalP"/>
    </source>
</evidence>
<evidence type="ECO:0000313" key="3">
    <source>
        <dbReference type="Proteomes" id="UP000675379"/>
    </source>
</evidence>
<keyword evidence="3" id="KW-1185">Reference proteome</keyword>
<dbReference type="AlphaFoldDB" id="A0A941HQ29"/>
<gene>
    <name evidence="2" type="ORF">KCG48_06625</name>
</gene>
<name>A0A941HQ29_9CLOT</name>